<name>A0A0F9BNK1_9ZZZZ</name>
<feature type="non-terminal residue" evidence="1">
    <location>
        <position position="1"/>
    </location>
</feature>
<gene>
    <name evidence="1" type="ORF">LCGC14_2505940</name>
</gene>
<sequence length="45" mass="5379">PRMDRTCSKYNQKCPYFEVCSSHPKARRKLMENLLVKETWDFKGG</sequence>
<dbReference type="AlphaFoldDB" id="A0A0F9BNK1"/>
<dbReference type="EMBL" id="LAZR01040076">
    <property type="protein sequence ID" value="KKL15407.1"/>
    <property type="molecule type" value="Genomic_DNA"/>
</dbReference>
<comment type="caution">
    <text evidence="1">The sequence shown here is derived from an EMBL/GenBank/DDBJ whole genome shotgun (WGS) entry which is preliminary data.</text>
</comment>
<accession>A0A0F9BNK1</accession>
<reference evidence="1" key="1">
    <citation type="journal article" date="2015" name="Nature">
        <title>Complex archaea that bridge the gap between prokaryotes and eukaryotes.</title>
        <authorList>
            <person name="Spang A."/>
            <person name="Saw J.H."/>
            <person name="Jorgensen S.L."/>
            <person name="Zaremba-Niedzwiedzka K."/>
            <person name="Martijn J."/>
            <person name="Lind A.E."/>
            <person name="van Eijk R."/>
            <person name="Schleper C."/>
            <person name="Guy L."/>
            <person name="Ettema T.J."/>
        </authorList>
    </citation>
    <scope>NUCLEOTIDE SEQUENCE</scope>
</reference>
<protein>
    <submittedName>
        <fullName evidence="1">Uncharacterized protein</fullName>
    </submittedName>
</protein>
<organism evidence="1">
    <name type="scientific">marine sediment metagenome</name>
    <dbReference type="NCBI Taxonomy" id="412755"/>
    <lineage>
        <taxon>unclassified sequences</taxon>
        <taxon>metagenomes</taxon>
        <taxon>ecological metagenomes</taxon>
    </lineage>
</organism>
<proteinExistence type="predicted"/>
<evidence type="ECO:0000313" key="1">
    <source>
        <dbReference type="EMBL" id="KKL15407.1"/>
    </source>
</evidence>